<protein>
    <submittedName>
        <fullName evidence="1">Uncharacterized protein</fullName>
    </submittedName>
</protein>
<dbReference type="Proteomes" id="UP000215914">
    <property type="component" value="Unassembled WGS sequence"/>
</dbReference>
<dbReference type="AlphaFoldDB" id="A0A9K3DUU5"/>
<dbReference type="Gramene" id="mRNA:HanXRQr2_Chr16g0769701">
    <property type="protein sequence ID" value="CDS:HanXRQr2_Chr16g0769701.1"/>
    <property type="gene ID" value="HanXRQr2_Chr16g0769701"/>
</dbReference>
<gene>
    <name evidence="1" type="ORF">HanXRQr2_Chr16g0769701</name>
</gene>
<evidence type="ECO:0000313" key="2">
    <source>
        <dbReference type="Proteomes" id="UP000215914"/>
    </source>
</evidence>
<proteinExistence type="predicted"/>
<reference evidence="1" key="1">
    <citation type="journal article" date="2017" name="Nature">
        <title>The sunflower genome provides insights into oil metabolism, flowering and Asterid evolution.</title>
        <authorList>
            <person name="Badouin H."/>
            <person name="Gouzy J."/>
            <person name="Grassa C.J."/>
            <person name="Murat F."/>
            <person name="Staton S.E."/>
            <person name="Cottret L."/>
            <person name="Lelandais-Briere C."/>
            <person name="Owens G.L."/>
            <person name="Carrere S."/>
            <person name="Mayjonade B."/>
            <person name="Legrand L."/>
            <person name="Gill N."/>
            <person name="Kane N.C."/>
            <person name="Bowers J.E."/>
            <person name="Hubner S."/>
            <person name="Bellec A."/>
            <person name="Berard A."/>
            <person name="Berges H."/>
            <person name="Blanchet N."/>
            <person name="Boniface M.C."/>
            <person name="Brunel D."/>
            <person name="Catrice O."/>
            <person name="Chaidir N."/>
            <person name="Claudel C."/>
            <person name="Donnadieu C."/>
            <person name="Faraut T."/>
            <person name="Fievet G."/>
            <person name="Helmstetter N."/>
            <person name="King M."/>
            <person name="Knapp S.J."/>
            <person name="Lai Z."/>
            <person name="Le Paslier M.C."/>
            <person name="Lippi Y."/>
            <person name="Lorenzon L."/>
            <person name="Mandel J.R."/>
            <person name="Marage G."/>
            <person name="Marchand G."/>
            <person name="Marquand E."/>
            <person name="Bret-Mestries E."/>
            <person name="Morien E."/>
            <person name="Nambeesan S."/>
            <person name="Nguyen T."/>
            <person name="Pegot-Espagnet P."/>
            <person name="Pouilly N."/>
            <person name="Raftis F."/>
            <person name="Sallet E."/>
            <person name="Schiex T."/>
            <person name="Thomas J."/>
            <person name="Vandecasteele C."/>
            <person name="Vares D."/>
            <person name="Vear F."/>
            <person name="Vautrin S."/>
            <person name="Crespi M."/>
            <person name="Mangin B."/>
            <person name="Burke J.M."/>
            <person name="Salse J."/>
            <person name="Munos S."/>
            <person name="Vincourt P."/>
            <person name="Rieseberg L.H."/>
            <person name="Langlade N.B."/>
        </authorList>
    </citation>
    <scope>NUCLEOTIDE SEQUENCE</scope>
    <source>
        <tissue evidence="1">Leaves</tissue>
    </source>
</reference>
<reference evidence="1" key="2">
    <citation type="submission" date="2020-06" db="EMBL/GenBank/DDBJ databases">
        <title>Helianthus annuus Genome sequencing and assembly Release 2.</title>
        <authorList>
            <person name="Gouzy J."/>
            <person name="Langlade N."/>
            <person name="Munos S."/>
        </authorList>
    </citation>
    <scope>NUCLEOTIDE SEQUENCE</scope>
    <source>
        <tissue evidence="1">Leaves</tissue>
    </source>
</reference>
<dbReference type="EMBL" id="MNCJ02000331">
    <property type="protein sequence ID" value="KAF5761834.1"/>
    <property type="molecule type" value="Genomic_DNA"/>
</dbReference>
<comment type="caution">
    <text evidence="1">The sequence shown here is derived from an EMBL/GenBank/DDBJ whole genome shotgun (WGS) entry which is preliminary data.</text>
</comment>
<accession>A0A9K3DUU5</accession>
<evidence type="ECO:0000313" key="1">
    <source>
        <dbReference type="EMBL" id="KAF5761834.1"/>
    </source>
</evidence>
<sequence length="56" mass="6434">MLGEHRIGSKIVVPHTVITIFTRPFNVLAFHLLSRRTVGLITVELQKLLCNYFNII</sequence>
<keyword evidence="2" id="KW-1185">Reference proteome</keyword>
<organism evidence="1 2">
    <name type="scientific">Helianthus annuus</name>
    <name type="common">Common sunflower</name>
    <dbReference type="NCBI Taxonomy" id="4232"/>
    <lineage>
        <taxon>Eukaryota</taxon>
        <taxon>Viridiplantae</taxon>
        <taxon>Streptophyta</taxon>
        <taxon>Embryophyta</taxon>
        <taxon>Tracheophyta</taxon>
        <taxon>Spermatophyta</taxon>
        <taxon>Magnoliopsida</taxon>
        <taxon>eudicotyledons</taxon>
        <taxon>Gunneridae</taxon>
        <taxon>Pentapetalae</taxon>
        <taxon>asterids</taxon>
        <taxon>campanulids</taxon>
        <taxon>Asterales</taxon>
        <taxon>Asteraceae</taxon>
        <taxon>Asteroideae</taxon>
        <taxon>Heliantheae alliance</taxon>
        <taxon>Heliantheae</taxon>
        <taxon>Helianthus</taxon>
    </lineage>
</organism>
<name>A0A9K3DUU5_HELAN</name>